<name>A0AAD5WS03_9PEZI</name>
<evidence type="ECO:0000313" key="2">
    <source>
        <dbReference type="EMBL" id="KAJ2899401.1"/>
    </source>
</evidence>
<feature type="compositionally biased region" description="Low complexity" evidence="1">
    <location>
        <begin position="177"/>
        <end position="187"/>
    </location>
</feature>
<comment type="caution">
    <text evidence="2">The sequence shown here is derived from an EMBL/GenBank/DDBJ whole genome shotgun (WGS) entry which is preliminary data.</text>
</comment>
<dbReference type="Proteomes" id="UP001201980">
    <property type="component" value="Unassembled WGS sequence"/>
</dbReference>
<proteinExistence type="predicted"/>
<gene>
    <name evidence="2" type="ORF">MKZ38_003073</name>
</gene>
<feature type="region of interest" description="Disordered" evidence="1">
    <location>
        <begin position="1"/>
        <end position="218"/>
    </location>
</feature>
<accession>A0AAD5WS03</accession>
<dbReference type="EMBL" id="JAKWBI020000198">
    <property type="protein sequence ID" value="KAJ2899401.1"/>
    <property type="molecule type" value="Genomic_DNA"/>
</dbReference>
<feature type="compositionally biased region" description="Polar residues" evidence="1">
    <location>
        <begin position="73"/>
        <end position="89"/>
    </location>
</feature>
<feature type="compositionally biased region" description="Low complexity" evidence="1">
    <location>
        <begin position="367"/>
        <end position="381"/>
    </location>
</feature>
<feature type="compositionally biased region" description="Pro residues" evidence="1">
    <location>
        <begin position="188"/>
        <end position="201"/>
    </location>
</feature>
<evidence type="ECO:0000313" key="3">
    <source>
        <dbReference type="Proteomes" id="UP001201980"/>
    </source>
</evidence>
<feature type="compositionally biased region" description="Low complexity" evidence="1">
    <location>
        <begin position="44"/>
        <end position="54"/>
    </location>
</feature>
<protein>
    <submittedName>
        <fullName evidence="2">Uncharacterized protein</fullName>
    </submittedName>
</protein>
<feature type="compositionally biased region" description="Low complexity" evidence="1">
    <location>
        <begin position="281"/>
        <end position="301"/>
    </location>
</feature>
<feature type="compositionally biased region" description="Basic residues" evidence="1">
    <location>
        <begin position="13"/>
        <end position="27"/>
    </location>
</feature>
<feature type="region of interest" description="Disordered" evidence="1">
    <location>
        <begin position="253"/>
        <end position="386"/>
    </location>
</feature>
<reference evidence="2" key="1">
    <citation type="submission" date="2022-07" db="EMBL/GenBank/DDBJ databases">
        <title>Draft genome sequence of Zalerion maritima ATCC 34329, a (micro)plastics degrading marine fungus.</title>
        <authorList>
            <person name="Paco A."/>
            <person name="Goncalves M.F.M."/>
            <person name="Rocha-Santos T.A.P."/>
            <person name="Alves A."/>
        </authorList>
    </citation>
    <scope>NUCLEOTIDE SEQUENCE</scope>
    <source>
        <strain evidence="2">ATCC 34329</strain>
    </source>
</reference>
<organism evidence="2 3">
    <name type="scientific">Zalerion maritima</name>
    <dbReference type="NCBI Taxonomy" id="339359"/>
    <lineage>
        <taxon>Eukaryota</taxon>
        <taxon>Fungi</taxon>
        <taxon>Dikarya</taxon>
        <taxon>Ascomycota</taxon>
        <taxon>Pezizomycotina</taxon>
        <taxon>Sordariomycetes</taxon>
        <taxon>Lulworthiomycetidae</taxon>
        <taxon>Lulworthiales</taxon>
        <taxon>Lulworthiaceae</taxon>
        <taxon>Zalerion</taxon>
    </lineage>
</organism>
<evidence type="ECO:0000256" key="1">
    <source>
        <dbReference type="SAM" id="MobiDB-lite"/>
    </source>
</evidence>
<dbReference type="AlphaFoldDB" id="A0AAD5WS03"/>
<keyword evidence="3" id="KW-1185">Reference proteome</keyword>
<sequence>MDSTSQPESISVRLRRWFPKPRRRLKKQTVDSRAMPSPVKGNATKETTTTGTSTSPAEIADETEKTKPHPISLSIQVATSNDQSESSPEQCLKRPHSICIPPQTLSPDQEDNGIPETVPLSPITEEPSSTKPSPRLEEDEETGARFASPSSSRPTSEYIDHSCQTDDLPCMSPCSCSSTQPSRESTPSTPPLLTPTGPPPDSWKAWSEGGDSDLPDHITSSLEKISKFQDKLNSDPLSFDSDDEDELAFYRAQAMNRPTRPASGLGAFLDNIPSSPDMDSRSGFASPPSSPSPLRQGSRSSAVDEFLTNSFSPERPQTRKRRDSLETPRSVWAPHQLSAIPEDDEWDFHLGTPKRNSAESDRPSLAPSTPSKSPTKSSPRKTPIPKRKLDEYARVIQPTIIQSIAVYAGAFFRSQKLIDPNMSPEEVRESLEAVLLSGIEDIIGSVPQKEMTQPLRQYFNPYVPDIAEAMVSGLGGPGGGAGDPQL</sequence>